<dbReference type="RefSeq" id="WP_209941181.1">
    <property type="nucleotide sequence ID" value="NZ_JAGGJU010000001.1"/>
</dbReference>
<name>A0ABS4DSR2_9HYPH</name>
<keyword evidence="1" id="KW-1133">Transmembrane helix</keyword>
<protein>
    <submittedName>
        <fullName evidence="2">Tfp pilus assembly protein PilO</fullName>
    </submittedName>
</protein>
<reference evidence="2 3" key="1">
    <citation type="submission" date="2021-03" db="EMBL/GenBank/DDBJ databases">
        <title>Genomic Encyclopedia of Type Strains, Phase IV (KMG-IV): sequencing the most valuable type-strain genomes for metagenomic binning, comparative biology and taxonomic classification.</title>
        <authorList>
            <person name="Goeker M."/>
        </authorList>
    </citation>
    <scope>NUCLEOTIDE SEQUENCE [LARGE SCALE GENOMIC DNA]</scope>
    <source>
        <strain evidence="2 3">DSM 21600</strain>
    </source>
</reference>
<keyword evidence="1" id="KW-0812">Transmembrane</keyword>
<accession>A0ABS4DSR2</accession>
<evidence type="ECO:0000256" key="1">
    <source>
        <dbReference type="SAM" id="Phobius"/>
    </source>
</evidence>
<evidence type="ECO:0000313" key="3">
    <source>
        <dbReference type="Proteomes" id="UP000759443"/>
    </source>
</evidence>
<evidence type="ECO:0000313" key="2">
    <source>
        <dbReference type="EMBL" id="MBP1848659.1"/>
    </source>
</evidence>
<dbReference type="EMBL" id="JAGGJU010000001">
    <property type="protein sequence ID" value="MBP1848659.1"/>
    <property type="molecule type" value="Genomic_DNA"/>
</dbReference>
<keyword evidence="1" id="KW-0472">Membrane</keyword>
<comment type="caution">
    <text evidence="2">The sequence shown here is derived from an EMBL/GenBank/DDBJ whole genome shotgun (WGS) entry which is preliminary data.</text>
</comment>
<keyword evidence="3" id="KW-1185">Reference proteome</keyword>
<sequence length="87" mass="9783">MHANGHIFVLLTILILLTIVVIAAMKYWSASRARRDETALREELQALREEMRTGQRHAAEALAAIRQSLTSTEDKLGSIDRILRDVG</sequence>
<feature type="transmembrane region" description="Helical" evidence="1">
    <location>
        <begin position="6"/>
        <end position="25"/>
    </location>
</feature>
<proteinExistence type="predicted"/>
<gene>
    <name evidence="2" type="ORF">J2Z17_000076</name>
</gene>
<dbReference type="Proteomes" id="UP000759443">
    <property type="component" value="Unassembled WGS sequence"/>
</dbReference>
<organism evidence="2 3">
    <name type="scientific">Rhizobium halophytocola</name>
    <dbReference type="NCBI Taxonomy" id="735519"/>
    <lineage>
        <taxon>Bacteria</taxon>
        <taxon>Pseudomonadati</taxon>
        <taxon>Pseudomonadota</taxon>
        <taxon>Alphaproteobacteria</taxon>
        <taxon>Hyphomicrobiales</taxon>
        <taxon>Rhizobiaceae</taxon>
        <taxon>Rhizobium/Agrobacterium group</taxon>
        <taxon>Rhizobium</taxon>
    </lineage>
</organism>